<keyword evidence="2" id="KW-1185">Reference proteome</keyword>
<organism evidence="1 2">
    <name type="scientific">Tetrahymena thermophila (strain SB210)</name>
    <dbReference type="NCBI Taxonomy" id="312017"/>
    <lineage>
        <taxon>Eukaryota</taxon>
        <taxon>Sar</taxon>
        <taxon>Alveolata</taxon>
        <taxon>Ciliophora</taxon>
        <taxon>Intramacronucleata</taxon>
        <taxon>Oligohymenophorea</taxon>
        <taxon>Hymenostomatida</taxon>
        <taxon>Tetrahymenina</taxon>
        <taxon>Tetrahymenidae</taxon>
        <taxon>Tetrahymena</taxon>
    </lineage>
</organism>
<name>Q22RF7_TETTS</name>
<dbReference type="GeneID" id="7826859"/>
<dbReference type="OrthoDB" id="1916274at2759"/>
<protein>
    <submittedName>
        <fullName evidence="1">Uncharacterized protein</fullName>
    </submittedName>
</protein>
<evidence type="ECO:0000313" key="2">
    <source>
        <dbReference type="Proteomes" id="UP000009168"/>
    </source>
</evidence>
<dbReference type="KEGG" id="tet:TTHERM_00016300"/>
<evidence type="ECO:0000313" key="1">
    <source>
        <dbReference type="EMBL" id="EAR88165.2"/>
    </source>
</evidence>
<accession>Q22RF7</accession>
<dbReference type="RefSeq" id="XP_001008410.2">
    <property type="nucleotide sequence ID" value="XM_001008410.2"/>
</dbReference>
<reference evidence="2" key="1">
    <citation type="journal article" date="2006" name="PLoS Biol.">
        <title>Macronuclear genome sequence of the ciliate Tetrahymena thermophila, a model eukaryote.</title>
        <authorList>
            <person name="Eisen J.A."/>
            <person name="Coyne R.S."/>
            <person name="Wu M."/>
            <person name="Wu D."/>
            <person name="Thiagarajan M."/>
            <person name="Wortman J.R."/>
            <person name="Badger J.H."/>
            <person name="Ren Q."/>
            <person name="Amedeo P."/>
            <person name="Jones K.M."/>
            <person name="Tallon L.J."/>
            <person name="Delcher A.L."/>
            <person name="Salzberg S.L."/>
            <person name="Silva J.C."/>
            <person name="Haas B.J."/>
            <person name="Majoros W.H."/>
            <person name="Farzad M."/>
            <person name="Carlton J.M."/>
            <person name="Smith R.K. Jr."/>
            <person name="Garg J."/>
            <person name="Pearlman R.E."/>
            <person name="Karrer K.M."/>
            <person name="Sun L."/>
            <person name="Manning G."/>
            <person name="Elde N.C."/>
            <person name="Turkewitz A.P."/>
            <person name="Asai D.J."/>
            <person name="Wilkes D.E."/>
            <person name="Wang Y."/>
            <person name="Cai H."/>
            <person name="Collins K."/>
            <person name="Stewart B.A."/>
            <person name="Lee S.R."/>
            <person name="Wilamowska K."/>
            <person name="Weinberg Z."/>
            <person name="Ruzzo W.L."/>
            <person name="Wloga D."/>
            <person name="Gaertig J."/>
            <person name="Frankel J."/>
            <person name="Tsao C.-C."/>
            <person name="Gorovsky M.A."/>
            <person name="Keeling P.J."/>
            <person name="Waller R.F."/>
            <person name="Patron N.J."/>
            <person name="Cherry J.M."/>
            <person name="Stover N.A."/>
            <person name="Krieger C.J."/>
            <person name="del Toro C."/>
            <person name="Ryder H.F."/>
            <person name="Williamson S.C."/>
            <person name="Barbeau R.A."/>
            <person name="Hamilton E.P."/>
            <person name="Orias E."/>
        </authorList>
    </citation>
    <scope>NUCLEOTIDE SEQUENCE [LARGE SCALE GENOMIC DNA]</scope>
    <source>
        <strain evidence="2">SB210</strain>
    </source>
</reference>
<gene>
    <name evidence="1" type="ORF">TTHERM_00016300</name>
</gene>
<proteinExistence type="predicted"/>
<dbReference type="AlphaFoldDB" id="Q22RF7"/>
<dbReference type="Proteomes" id="UP000009168">
    <property type="component" value="Unassembled WGS sequence"/>
</dbReference>
<dbReference type="HOGENOM" id="CLU_2745686_0_0_1"/>
<sequence length="71" mass="7962">MILDNTMVFAQILCEIRDSIVVSIPACHAGDPGSIPGLGAFFLFRTRENIIKTHENLAKILDIAEVLFYIW</sequence>
<dbReference type="EMBL" id="GG662845">
    <property type="protein sequence ID" value="EAR88165.2"/>
    <property type="molecule type" value="Genomic_DNA"/>
</dbReference>
<dbReference type="InParanoid" id="Q22RF7"/>